<dbReference type="AlphaFoldDB" id="A0A9K3GRU4"/>
<dbReference type="OrthoDB" id="161570at2759"/>
<evidence type="ECO:0008006" key="3">
    <source>
        <dbReference type="Google" id="ProtNLM"/>
    </source>
</evidence>
<dbReference type="EMBL" id="BDIP01011083">
    <property type="protein sequence ID" value="GIQ92983.1"/>
    <property type="molecule type" value="Genomic_DNA"/>
</dbReference>
<dbReference type="InterPro" id="IPR016197">
    <property type="entry name" value="Chromo-like_dom_sf"/>
</dbReference>
<gene>
    <name evidence="1" type="ORF">KIPB_017096</name>
</gene>
<dbReference type="SUPFAM" id="SSF54160">
    <property type="entry name" value="Chromo domain-like"/>
    <property type="match status" value="1"/>
</dbReference>
<sequence length="58" mass="6660">MARGEGIFFSDQDDQYYEIIRVGTKKGLKPPRANGEVKIHYPGWSSRYDEWVSPSAII</sequence>
<feature type="non-terminal residue" evidence="1">
    <location>
        <position position="1"/>
    </location>
</feature>
<protein>
    <recommendedName>
        <fullName evidence="3">Tudor-knot domain-containing protein</fullName>
    </recommendedName>
</protein>
<dbReference type="Gene3D" id="2.30.30.140">
    <property type="match status" value="1"/>
</dbReference>
<proteinExistence type="predicted"/>
<comment type="caution">
    <text evidence="1">The sequence shown here is derived from an EMBL/GenBank/DDBJ whole genome shotgun (WGS) entry which is preliminary data.</text>
</comment>
<evidence type="ECO:0000313" key="2">
    <source>
        <dbReference type="Proteomes" id="UP000265618"/>
    </source>
</evidence>
<reference evidence="1 2" key="1">
    <citation type="journal article" date="2018" name="PLoS ONE">
        <title>The draft genome of Kipferlia bialata reveals reductive genome evolution in fornicate parasites.</title>
        <authorList>
            <person name="Tanifuji G."/>
            <person name="Takabayashi S."/>
            <person name="Kume K."/>
            <person name="Takagi M."/>
            <person name="Nakayama T."/>
            <person name="Kamikawa R."/>
            <person name="Inagaki Y."/>
            <person name="Hashimoto T."/>
        </authorList>
    </citation>
    <scope>NUCLEOTIDE SEQUENCE [LARGE SCALE GENOMIC DNA]</scope>
    <source>
        <strain evidence="1">NY0173</strain>
    </source>
</reference>
<organism evidence="1 2">
    <name type="scientific">Kipferlia bialata</name>
    <dbReference type="NCBI Taxonomy" id="797122"/>
    <lineage>
        <taxon>Eukaryota</taxon>
        <taxon>Metamonada</taxon>
        <taxon>Carpediemonas-like organisms</taxon>
        <taxon>Kipferlia</taxon>
    </lineage>
</organism>
<accession>A0A9K3GRU4</accession>
<dbReference type="Proteomes" id="UP000265618">
    <property type="component" value="Unassembled WGS sequence"/>
</dbReference>
<name>A0A9K3GRU4_9EUKA</name>
<evidence type="ECO:0000313" key="1">
    <source>
        <dbReference type="EMBL" id="GIQ92983.1"/>
    </source>
</evidence>
<keyword evidence="2" id="KW-1185">Reference proteome</keyword>